<keyword evidence="4" id="KW-1185">Reference proteome</keyword>
<reference evidence="3 4" key="1">
    <citation type="submission" date="2024-02" db="EMBL/GenBank/DDBJ databases">
        <title>High-quality chromosome-scale genome assembly of Pensacola bahiagrass (Paspalum notatum Flugge var. saurae).</title>
        <authorList>
            <person name="Vega J.M."/>
            <person name="Podio M."/>
            <person name="Orjuela J."/>
            <person name="Siena L.A."/>
            <person name="Pessino S.C."/>
            <person name="Combes M.C."/>
            <person name="Mariac C."/>
            <person name="Albertini E."/>
            <person name="Pupilli F."/>
            <person name="Ortiz J.P.A."/>
            <person name="Leblanc O."/>
        </authorList>
    </citation>
    <scope>NUCLEOTIDE SEQUENCE [LARGE SCALE GENOMIC DNA]</scope>
    <source>
        <strain evidence="3">R1</strain>
        <tissue evidence="3">Leaf</tissue>
    </source>
</reference>
<keyword evidence="2" id="KW-0732">Signal</keyword>
<organism evidence="3 4">
    <name type="scientific">Paspalum notatum var. saurae</name>
    <dbReference type="NCBI Taxonomy" id="547442"/>
    <lineage>
        <taxon>Eukaryota</taxon>
        <taxon>Viridiplantae</taxon>
        <taxon>Streptophyta</taxon>
        <taxon>Embryophyta</taxon>
        <taxon>Tracheophyta</taxon>
        <taxon>Spermatophyta</taxon>
        <taxon>Magnoliopsida</taxon>
        <taxon>Liliopsida</taxon>
        <taxon>Poales</taxon>
        <taxon>Poaceae</taxon>
        <taxon>PACMAD clade</taxon>
        <taxon>Panicoideae</taxon>
        <taxon>Andropogonodae</taxon>
        <taxon>Paspaleae</taxon>
        <taxon>Paspalinae</taxon>
        <taxon>Paspalum</taxon>
    </lineage>
</organism>
<accession>A0AAQ3XGS0</accession>
<protein>
    <submittedName>
        <fullName evidence="3">Uncharacterized protein</fullName>
    </submittedName>
</protein>
<feature type="compositionally biased region" description="Low complexity" evidence="1">
    <location>
        <begin position="102"/>
        <end position="118"/>
    </location>
</feature>
<feature type="chain" id="PRO_5042947682" evidence="2">
    <location>
        <begin position="38"/>
        <end position="207"/>
    </location>
</feature>
<evidence type="ECO:0000256" key="2">
    <source>
        <dbReference type="SAM" id="SignalP"/>
    </source>
</evidence>
<evidence type="ECO:0000313" key="3">
    <source>
        <dbReference type="EMBL" id="WVZ95952.1"/>
    </source>
</evidence>
<evidence type="ECO:0000256" key="1">
    <source>
        <dbReference type="SAM" id="MobiDB-lite"/>
    </source>
</evidence>
<name>A0AAQ3XGS0_PASNO</name>
<evidence type="ECO:0000313" key="4">
    <source>
        <dbReference type="Proteomes" id="UP001341281"/>
    </source>
</evidence>
<sequence>MPWRCCRRPHEPRRGRRSLHVGAGGRLLPLLLALAAARSCRQLYAGAVPALRWAVGAMAAGRYRGAPYIAAGCEGIADDTAAALPRQNDGFGDAGRRHRGLARPASGASAHDAAAGMARGEGEADPAARDALEACWMLQVLQATQDVAAGCEGMAAWPESWSDAHEGGHASLPNVAGRRGACCKIASLAASQELSSLLAADSCGEQS</sequence>
<feature type="signal peptide" evidence="2">
    <location>
        <begin position="1"/>
        <end position="37"/>
    </location>
</feature>
<dbReference type="EMBL" id="CP144754">
    <property type="protein sequence ID" value="WVZ95952.1"/>
    <property type="molecule type" value="Genomic_DNA"/>
</dbReference>
<feature type="region of interest" description="Disordered" evidence="1">
    <location>
        <begin position="99"/>
        <end position="122"/>
    </location>
</feature>
<gene>
    <name evidence="3" type="ORF">U9M48_041652</name>
</gene>
<dbReference type="AlphaFoldDB" id="A0AAQ3XGS0"/>
<proteinExistence type="predicted"/>
<dbReference type="Proteomes" id="UP001341281">
    <property type="component" value="Chromosome 10"/>
</dbReference>